<dbReference type="Pfam" id="PF01753">
    <property type="entry name" value="zf-MYND"/>
    <property type="match status" value="1"/>
</dbReference>
<dbReference type="SUPFAM" id="SSF144232">
    <property type="entry name" value="HIT/MYND zinc finger-like"/>
    <property type="match status" value="1"/>
</dbReference>
<sequence length="377" mass="42493">MYYHASPVGRGERGEPEEDARIRSFLLMSGGTLPPFPSLAAVKQDLAKLDKLATESTASASPLTHDPLVLYSKLQNVYLFSILCVTNDVPFAFIREIFVVLKLFMMLLEEDSLKPEMKKAGFYGVPINDTGIYKLRMIARSKVVALSLREDINVPSSARRMVEEMRAEHEMELIRKGSPHVKQPWRDRMPLYAQLADVLVFSNELNNDTKFLLEQLLEYAKDQSAPDFAMTKELRKDVVLSCRIHLSLVLSQLGGKENPVKSKQHTSWVVNQFRDRPHMRDTLSGYVLRKDLPEHPVARALGPAWFANAPSWRSPETRTPWKPSGSGSSSSACAQCGAQKGSSTGEELLRCSRCKNVFYCSKECQKAAWKQHKSACR</sequence>
<name>A0A4R0RF90_9APHY</name>
<dbReference type="PROSITE" id="PS01360">
    <property type="entry name" value="ZF_MYND_1"/>
    <property type="match status" value="1"/>
</dbReference>
<dbReference type="InterPro" id="IPR024119">
    <property type="entry name" value="TF_DEAF-1"/>
</dbReference>
<dbReference type="InterPro" id="IPR002893">
    <property type="entry name" value="Znf_MYND"/>
</dbReference>
<feature type="domain" description="MYND-type" evidence="5">
    <location>
        <begin position="333"/>
        <end position="376"/>
    </location>
</feature>
<comment type="caution">
    <text evidence="6">The sequence shown here is derived from an EMBL/GenBank/DDBJ whole genome shotgun (WGS) entry which is preliminary data.</text>
</comment>
<keyword evidence="3" id="KW-0862">Zinc</keyword>
<dbReference type="AlphaFoldDB" id="A0A4R0RF90"/>
<evidence type="ECO:0000313" key="7">
    <source>
        <dbReference type="Proteomes" id="UP000292702"/>
    </source>
</evidence>
<dbReference type="GO" id="GO:0000981">
    <property type="term" value="F:DNA-binding transcription factor activity, RNA polymerase II-specific"/>
    <property type="evidence" value="ECO:0007669"/>
    <property type="project" value="TreeGrafter"/>
</dbReference>
<protein>
    <recommendedName>
        <fullName evidence="5">MYND-type domain-containing protein</fullName>
    </recommendedName>
</protein>
<evidence type="ECO:0000259" key="5">
    <source>
        <dbReference type="PROSITE" id="PS50865"/>
    </source>
</evidence>
<proteinExistence type="predicted"/>
<organism evidence="6 7">
    <name type="scientific">Steccherinum ochraceum</name>
    <dbReference type="NCBI Taxonomy" id="92696"/>
    <lineage>
        <taxon>Eukaryota</taxon>
        <taxon>Fungi</taxon>
        <taxon>Dikarya</taxon>
        <taxon>Basidiomycota</taxon>
        <taxon>Agaricomycotina</taxon>
        <taxon>Agaricomycetes</taxon>
        <taxon>Polyporales</taxon>
        <taxon>Steccherinaceae</taxon>
        <taxon>Steccherinum</taxon>
    </lineage>
</organism>
<dbReference type="EMBL" id="RWJN01000308">
    <property type="protein sequence ID" value="TCD63309.1"/>
    <property type="molecule type" value="Genomic_DNA"/>
</dbReference>
<evidence type="ECO:0000256" key="3">
    <source>
        <dbReference type="ARBA" id="ARBA00022833"/>
    </source>
</evidence>
<evidence type="ECO:0000256" key="2">
    <source>
        <dbReference type="ARBA" id="ARBA00022771"/>
    </source>
</evidence>
<accession>A0A4R0RF90</accession>
<dbReference type="PANTHER" id="PTHR10237">
    <property type="entry name" value="DEFORMED EPIDERMAL AUTOREGULATORY FACTOR 1 HOMOLOG SUPPRESSIN"/>
    <property type="match status" value="1"/>
</dbReference>
<dbReference type="OrthoDB" id="432970at2759"/>
<dbReference type="PROSITE" id="PS50865">
    <property type="entry name" value="ZF_MYND_2"/>
    <property type="match status" value="1"/>
</dbReference>
<evidence type="ECO:0000256" key="4">
    <source>
        <dbReference type="PROSITE-ProRule" id="PRU00134"/>
    </source>
</evidence>
<reference evidence="6 7" key="1">
    <citation type="submission" date="2018-11" db="EMBL/GenBank/DDBJ databases">
        <title>Genome assembly of Steccherinum ochraceum LE-BIN_3174, the white-rot fungus of the Steccherinaceae family (The Residual Polyporoid clade, Polyporales, Basidiomycota).</title>
        <authorList>
            <person name="Fedorova T.V."/>
            <person name="Glazunova O.A."/>
            <person name="Landesman E.O."/>
            <person name="Moiseenko K.V."/>
            <person name="Psurtseva N.V."/>
            <person name="Savinova O.S."/>
            <person name="Shakhova N.V."/>
            <person name="Tyazhelova T.V."/>
            <person name="Vasina D.V."/>
        </authorList>
    </citation>
    <scope>NUCLEOTIDE SEQUENCE [LARGE SCALE GENOMIC DNA]</scope>
    <source>
        <strain evidence="6 7">LE-BIN_3174</strain>
    </source>
</reference>
<dbReference type="Proteomes" id="UP000292702">
    <property type="component" value="Unassembled WGS sequence"/>
</dbReference>
<keyword evidence="2 4" id="KW-0863">Zinc-finger</keyword>
<evidence type="ECO:0000256" key="1">
    <source>
        <dbReference type="ARBA" id="ARBA00022723"/>
    </source>
</evidence>
<dbReference type="Gene3D" id="6.10.140.2220">
    <property type="match status" value="1"/>
</dbReference>
<dbReference type="PANTHER" id="PTHR10237:SF14">
    <property type="entry name" value="MYND-TYPE DOMAIN-CONTAINING PROTEIN"/>
    <property type="match status" value="1"/>
</dbReference>
<evidence type="ECO:0000313" key="6">
    <source>
        <dbReference type="EMBL" id="TCD63309.1"/>
    </source>
</evidence>
<keyword evidence="1" id="KW-0479">Metal-binding</keyword>
<dbReference type="GO" id="GO:0008270">
    <property type="term" value="F:zinc ion binding"/>
    <property type="evidence" value="ECO:0007669"/>
    <property type="project" value="UniProtKB-KW"/>
</dbReference>
<gene>
    <name evidence="6" type="ORF">EIP91_005690</name>
</gene>
<keyword evidence="7" id="KW-1185">Reference proteome</keyword>
<dbReference type="GO" id="GO:0005634">
    <property type="term" value="C:nucleus"/>
    <property type="evidence" value="ECO:0007669"/>
    <property type="project" value="TreeGrafter"/>
</dbReference>